<evidence type="ECO:0000313" key="10">
    <source>
        <dbReference type="Proteomes" id="UP000014760"/>
    </source>
</evidence>
<keyword evidence="3" id="KW-0862">Zinc</keyword>
<dbReference type="Gene3D" id="6.20.210.20">
    <property type="entry name" value="THAP domain"/>
    <property type="match status" value="1"/>
</dbReference>
<dbReference type="STRING" id="283909.R7TDW6"/>
<dbReference type="Pfam" id="PF05485">
    <property type="entry name" value="THAP"/>
    <property type="match status" value="1"/>
</dbReference>
<dbReference type="EMBL" id="KB310317">
    <property type="protein sequence ID" value="ELT91909.1"/>
    <property type="molecule type" value="Genomic_DNA"/>
</dbReference>
<dbReference type="InterPro" id="IPR006612">
    <property type="entry name" value="THAP_Znf"/>
</dbReference>
<dbReference type="PANTHER" id="PTHR46927">
    <property type="entry name" value="AGAP005574-PA"/>
    <property type="match status" value="1"/>
</dbReference>
<dbReference type="HOGENOM" id="CLU_1251706_0_0_1"/>
<keyword evidence="10" id="KW-1185">Reference proteome</keyword>
<dbReference type="PROSITE" id="PS50950">
    <property type="entry name" value="ZF_THAP"/>
    <property type="match status" value="1"/>
</dbReference>
<name>R7TDW6_CAPTE</name>
<dbReference type="EnsemblMetazoa" id="CapteT216436">
    <property type="protein sequence ID" value="CapteP216436"/>
    <property type="gene ID" value="CapteG216436"/>
</dbReference>
<accession>R7TDW6</accession>
<protein>
    <recommendedName>
        <fullName evidence="7">THAP-type domain-containing protein</fullName>
    </recommendedName>
</protein>
<dbReference type="OrthoDB" id="6754832at2759"/>
<dbReference type="SMART" id="SM00692">
    <property type="entry name" value="DM3"/>
    <property type="match status" value="1"/>
</dbReference>
<evidence type="ECO:0000259" key="7">
    <source>
        <dbReference type="PROSITE" id="PS50950"/>
    </source>
</evidence>
<dbReference type="SUPFAM" id="SSF57716">
    <property type="entry name" value="Glucocorticoid receptor-like (DNA-binding domain)"/>
    <property type="match status" value="1"/>
</dbReference>
<dbReference type="InterPro" id="IPR052224">
    <property type="entry name" value="THAP_domain_protein"/>
</dbReference>
<dbReference type="InterPro" id="IPR038441">
    <property type="entry name" value="THAP_Znf_sf"/>
</dbReference>
<evidence type="ECO:0000256" key="6">
    <source>
        <dbReference type="SAM" id="Coils"/>
    </source>
</evidence>
<sequence>MTRKCAVNYWQLMHVIFVTSYLKATCILNDTFRFPKDKVERKKWLSAIRAAPDFEPSNHHYICSVHFASGDFTRSHHARYHLLKRHSVPSKFPWTYQPDSINEAYQIDHSYAAERCLPHFDHSYASSLENKLECHSRQIAEQTSGSDFGDSEVAHYQEKVDVGNSTKHDHTYATTPALLQHQLKTARQRIQHLEHEARNAKLREKRAKLTAQRTKAAEAHK</sequence>
<keyword evidence="4 5" id="KW-0238">DNA-binding</keyword>
<dbReference type="EMBL" id="AMQN01000348">
    <property type="status" value="NOT_ANNOTATED_CDS"/>
    <property type="molecule type" value="Genomic_DNA"/>
</dbReference>
<proteinExistence type="predicted"/>
<reference evidence="10" key="1">
    <citation type="submission" date="2012-12" db="EMBL/GenBank/DDBJ databases">
        <authorList>
            <person name="Hellsten U."/>
            <person name="Grimwood J."/>
            <person name="Chapman J.A."/>
            <person name="Shapiro H."/>
            <person name="Aerts A."/>
            <person name="Otillar R.P."/>
            <person name="Terry A.Y."/>
            <person name="Boore J.L."/>
            <person name="Simakov O."/>
            <person name="Marletaz F."/>
            <person name="Cho S.-J."/>
            <person name="Edsinger-Gonzales E."/>
            <person name="Havlak P."/>
            <person name="Kuo D.-H."/>
            <person name="Larsson T."/>
            <person name="Lv J."/>
            <person name="Arendt D."/>
            <person name="Savage R."/>
            <person name="Osoegawa K."/>
            <person name="de Jong P."/>
            <person name="Lindberg D.R."/>
            <person name="Seaver E.C."/>
            <person name="Weisblat D.A."/>
            <person name="Putnam N.H."/>
            <person name="Grigoriev I.V."/>
            <person name="Rokhsar D.S."/>
        </authorList>
    </citation>
    <scope>NUCLEOTIDE SEQUENCE</scope>
    <source>
        <strain evidence="10">I ESC-2004</strain>
    </source>
</reference>
<keyword evidence="1" id="KW-0479">Metal-binding</keyword>
<evidence type="ECO:0000256" key="2">
    <source>
        <dbReference type="ARBA" id="ARBA00022771"/>
    </source>
</evidence>
<evidence type="ECO:0000256" key="4">
    <source>
        <dbReference type="ARBA" id="ARBA00023125"/>
    </source>
</evidence>
<evidence type="ECO:0000313" key="8">
    <source>
        <dbReference type="EMBL" id="ELT91909.1"/>
    </source>
</evidence>
<organism evidence="8">
    <name type="scientific">Capitella teleta</name>
    <name type="common">Polychaete worm</name>
    <dbReference type="NCBI Taxonomy" id="283909"/>
    <lineage>
        <taxon>Eukaryota</taxon>
        <taxon>Metazoa</taxon>
        <taxon>Spiralia</taxon>
        <taxon>Lophotrochozoa</taxon>
        <taxon>Annelida</taxon>
        <taxon>Polychaeta</taxon>
        <taxon>Sedentaria</taxon>
        <taxon>Scolecida</taxon>
        <taxon>Capitellidae</taxon>
        <taxon>Capitella</taxon>
    </lineage>
</organism>
<dbReference type="AlphaFoldDB" id="R7TDW6"/>
<dbReference type="GO" id="GO:0003677">
    <property type="term" value="F:DNA binding"/>
    <property type="evidence" value="ECO:0007669"/>
    <property type="project" value="UniProtKB-UniRule"/>
</dbReference>
<dbReference type="SMART" id="SM00980">
    <property type="entry name" value="THAP"/>
    <property type="match status" value="1"/>
</dbReference>
<gene>
    <name evidence="8" type="ORF">CAPTEDRAFT_216436</name>
</gene>
<feature type="coiled-coil region" evidence="6">
    <location>
        <begin position="183"/>
        <end position="219"/>
    </location>
</feature>
<feature type="domain" description="THAP-type" evidence="7">
    <location>
        <begin position="1"/>
        <end position="92"/>
    </location>
</feature>
<evidence type="ECO:0000256" key="5">
    <source>
        <dbReference type="PROSITE-ProRule" id="PRU00309"/>
    </source>
</evidence>
<evidence type="ECO:0000313" key="9">
    <source>
        <dbReference type="EnsemblMetazoa" id="CapteP216436"/>
    </source>
</evidence>
<evidence type="ECO:0000256" key="1">
    <source>
        <dbReference type="ARBA" id="ARBA00022723"/>
    </source>
</evidence>
<reference evidence="8 10" key="2">
    <citation type="journal article" date="2013" name="Nature">
        <title>Insights into bilaterian evolution from three spiralian genomes.</title>
        <authorList>
            <person name="Simakov O."/>
            <person name="Marletaz F."/>
            <person name="Cho S.J."/>
            <person name="Edsinger-Gonzales E."/>
            <person name="Havlak P."/>
            <person name="Hellsten U."/>
            <person name="Kuo D.H."/>
            <person name="Larsson T."/>
            <person name="Lv J."/>
            <person name="Arendt D."/>
            <person name="Savage R."/>
            <person name="Osoegawa K."/>
            <person name="de Jong P."/>
            <person name="Grimwood J."/>
            <person name="Chapman J.A."/>
            <person name="Shapiro H."/>
            <person name="Aerts A."/>
            <person name="Otillar R.P."/>
            <person name="Terry A.Y."/>
            <person name="Boore J.L."/>
            <person name="Grigoriev I.V."/>
            <person name="Lindberg D.R."/>
            <person name="Seaver E.C."/>
            <person name="Weisblat D.A."/>
            <person name="Putnam N.H."/>
            <person name="Rokhsar D.S."/>
        </authorList>
    </citation>
    <scope>NUCLEOTIDE SEQUENCE</scope>
    <source>
        <strain evidence="8 10">I ESC-2004</strain>
    </source>
</reference>
<keyword evidence="6" id="KW-0175">Coiled coil</keyword>
<keyword evidence="2 5" id="KW-0863">Zinc-finger</keyword>
<dbReference type="Proteomes" id="UP000014760">
    <property type="component" value="Unassembled WGS sequence"/>
</dbReference>
<dbReference type="PANTHER" id="PTHR46927:SF3">
    <property type="entry name" value="THAP-TYPE DOMAIN-CONTAINING PROTEIN"/>
    <property type="match status" value="1"/>
</dbReference>
<dbReference type="GO" id="GO:0008270">
    <property type="term" value="F:zinc ion binding"/>
    <property type="evidence" value="ECO:0007669"/>
    <property type="project" value="UniProtKB-KW"/>
</dbReference>
<reference evidence="9" key="3">
    <citation type="submission" date="2015-06" db="UniProtKB">
        <authorList>
            <consortium name="EnsemblMetazoa"/>
        </authorList>
    </citation>
    <scope>IDENTIFICATION</scope>
</reference>
<evidence type="ECO:0000256" key="3">
    <source>
        <dbReference type="ARBA" id="ARBA00022833"/>
    </source>
</evidence>